<accession>V2Z643</accession>
<dbReference type="AlphaFoldDB" id="V2Z643"/>
<dbReference type="HOGENOM" id="CLU_151872_0_0_9"/>
<evidence type="ECO:0000313" key="1">
    <source>
        <dbReference type="EMBL" id="ESL02405.1"/>
    </source>
</evidence>
<dbReference type="RefSeq" id="WP_023355387.1">
    <property type="nucleotide sequence ID" value="NZ_KI535369.1"/>
</dbReference>
<protein>
    <submittedName>
        <fullName evidence="1">Uncharacterized protein</fullName>
    </submittedName>
</protein>
<reference evidence="1 2" key="1">
    <citation type="submission" date="2013-06" db="EMBL/GenBank/DDBJ databases">
        <authorList>
            <person name="Weinstock G."/>
            <person name="Sodergren E."/>
            <person name="Clifton S."/>
            <person name="Fulton L."/>
            <person name="Fulton B."/>
            <person name="Courtney L."/>
            <person name="Fronick C."/>
            <person name="Harrison M."/>
            <person name="Strong C."/>
            <person name="Farmer C."/>
            <person name="Delahaunty K."/>
            <person name="Markovic C."/>
            <person name="Hall O."/>
            <person name="Minx P."/>
            <person name="Tomlinson C."/>
            <person name="Mitreva M."/>
            <person name="Nelson J."/>
            <person name="Hou S."/>
            <person name="Wollam A."/>
            <person name="Pepin K.H."/>
            <person name="Johnson M."/>
            <person name="Bhonagiri V."/>
            <person name="Nash W.E."/>
            <person name="Warren W."/>
            <person name="Chinwalla A."/>
            <person name="Mardis E.R."/>
            <person name="Wilson R.K."/>
        </authorList>
    </citation>
    <scope>NUCLEOTIDE SEQUENCE [LARGE SCALE GENOMIC DNA]</scope>
    <source>
        <strain evidence="1 2">ATCC 51271</strain>
    </source>
</reference>
<sequence length="106" mass="12216">MLQEEFNNIVTNQMKKCWETLFNKGNEYATVGNDRLLHFKKAAAVMESTPKAALFGMLSKHLISLSDMCLDKRKHPKEVWSEKITDSINYLLILAAIVEEEQIEQD</sequence>
<dbReference type="eggNOG" id="ENOG5030QVY">
    <property type="taxonomic scope" value="Bacteria"/>
</dbReference>
<organism evidence="1 2">
    <name type="scientific">Catonella morbi ATCC 51271</name>
    <dbReference type="NCBI Taxonomy" id="592026"/>
    <lineage>
        <taxon>Bacteria</taxon>
        <taxon>Bacillati</taxon>
        <taxon>Bacillota</taxon>
        <taxon>Clostridia</taxon>
        <taxon>Lachnospirales</taxon>
        <taxon>Lachnospiraceae</taxon>
        <taxon>Catonella</taxon>
    </lineage>
</organism>
<dbReference type="OrthoDB" id="1956532at2"/>
<dbReference type="Proteomes" id="UP000018227">
    <property type="component" value="Unassembled WGS sequence"/>
</dbReference>
<proteinExistence type="predicted"/>
<comment type="caution">
    <text evidence="1">The sequence shown here is derived from an EMBL/GenBank/DDBJ whole genome shotgun (WGS) entry which is preliminary data.</text>
</comment>
<keyword evidence="2" id="KW-1185">Reference proteome</keyword>
<dbReference type="STRING" id="592026.GCWU0000282_002540"/>
<gene>
    <name evidence="1" type="ORF">GCWU0000282_002540</name>
</gene>
<name>V2Z643_9FIRM</name>
<evidence type="ECO:0000313" key="2">
    <source>
        <dbReference type="Proteomes" id="UP000018227"/>
    </source>
</evidence>
<dbReference type="EMBL" id="ACIL03000016">
    <property type="protein sequence ID" value="ESL02405.1"/>
    <property type="molecule type" value="Genomic_DNA"/>
</dbReference>